<feature type="signal peptide" evidence="1">
    <location>
        <begin position="1"/>
        <end position="22"/>
    </location>
</feature>
<keyword evidence="3" id="KW-1185">Reference proteome</keyword>
<name>I0AM06_IGNAJ</name>
<dbReference type="RefSeq" id="WP_014561162.1">
    <property type="nucleotide sequence ID" value="NC_017464.1"/>
</dbReference>
<protein>
    <submittedName>
        <fullName evidence="2">Uncharacterized protein</fullName>
    </submittedName>
</protein>
<dbReference type="Proteomes" id="UP000007394">
    <property type="component" value="Chromosome"/>
</dbReference>
<keyword evidence="1" id="KW-0732">Signal</keyword>
<gene>
    <name evidence="2" type="ordered locus">IALB_2310</name>
</gene>
<evidence type="ECO:0000313" key="3">
    <source>
        <dbReference type="Proteomes" id="UP000007394"/>
    </source>
</evidence>
<evidence type="ECO:0000313" key="2">
    <source>
        <dbReference type="EMBL" id="AFH50013.1"/>
    </source>
</evidence>
<dbReference type="HOGENOM" id="CLU_1466327_0_0_10"/>
<reference evidence="2 3" key="1">
    <citation type="journal article" date="2012" name="Front. Microbiol.">
        <title>Complete genome of Ignavibacterium album, a metabolically versatile, flagellated, facultative anaerobe from the phylum Chlorobi.</title>
        <authorList>
            <person name="Liu Z."/>
            <person name="Frigaard N.-U."/>
            <person name="Vogl K."/>
            <person name="Iino T."/>
            <person name="Ohkuma M."/>
            <person name="Overmann J."/>
            <person name="Bryant D.A."/>
        </authorList>
    </citation>
    <scope>NUCLEOTIDE SEQUENCE [LARGE SCALE GENOMIC DNA]</scope>
    <source>
        <strain evidence="3">DSM 19864 / JCM 16511 / NBRC 101810 / Mat9-16</strain>
    </source>
</reference>
<organism evidence="2 3">
    <name type="scientific">Ignavibacterium album (strain DSM 19864 / JCM 16511 / NBRC 101810 / Mat9-16)</name>
    <dbReference type="NCBI Taxonomy" id="945713"/>
    <lineage>
        <taxon>Bacteria</taxon>
        <taxon>Pseudomonadati</taxon>
        <taxon>Ignavibacteriota</taxon>
        <taxon>Ignavibacteria</taxon>
        <taxon>Ignavibacteriales</taxon>
        <taxon>Ignavibacteriaceae</taxon>
        <taxon>Ignavibacterium</taxon>
    </lineage>
</organism>
<dbReference type="EMBL" id="CP003418">
    <property type="protein sequence ID" value="AFH50013.1"/>
    <property type="molecule type" value="Genomic_DNA"/>
</dbReference>
<feature type="chain" id="PRO_5003624533" evidence="1">
    <location>
        <begin position="23"/>
        <end position="184"/>
    </location>
</feature>
<dbReference type="PROSITE" id="PS51257">
    <property type="entry name" value="PROKAR_LIPOPROTEIN"/>
    <property type="match status" value="1"/>
</dbReference>
<sequence length="184" mass="19357">MNSIKILTNSFLILLFVAGFFACSKKSDNPVATTNPTTELKLTVGGQQITFNQGIGGYAINENLTYIQFSKAEAGDTLLFFLLFSGKQTGNQSWDPNTDTGVLLYQYGASGNIIYSPVQGSTSVNSYGNVGSAISGTLTGTLADVNATNVAVSGNFTVQRSADIQTIGKAVNIGIAKHIELIAN</sequence>
<evidence type="ECO:0000256" key="1">
    <source>
        <dbReference type="SAM" id="SignalP"/>
    </source>
</evidence>
<dbReference type="AlphaFoldDB" id="I0AM06"/>
<dbReference type="OrthoDB" id="1190814at2"/>
<proteinExistence type="predicted"/>
<accession>I0AM06</accession>
<dbReference type="KEGG" id="ial:IALB_2310"/>
<dbReference type="STRING" id="945713.IALB_2310"/>